<dbReference type="EMBL" id="JAIWYP010000002">
    <property type="protein sequence ID" value="KAH3873022.1"/>
    <property type="molecule type" value="Genomic_DNA"/>
</dbReference>
<evidence type="ECO:0000313" key="2">
    <source>
        <dbReference type="Proteomes" id="UP000828390"/>
    </source>
</evidence>
<protein>
    <submittedName>
        <fullName evidence="1">Uncharacterized protein</fullName>
    </submittedName>
</protein>
<comment type="caution">
    <text evidence="1">The sequence shown here is derived from an EMBL/GenBank/DDBJ whole genome shotgun (WGS) entry which is preliminary data.</text>
</comment>
<accession>A0A9D4M8T6</accession>
<reference evidence="1" key="2">
    <citation type="submission" date="2020-11" db="EMBL/GenBank/DDBJ databases">
        <authorList>
            <person name="McCartney M.A."/>
            <person name="Auch B."/>
            <person name="Kono T."/>
            <person name="Mallez S."/>
            <person name="Becker A."/>
            <person name="Gohl D.M."/>
            <person name="Silverstein K.A.T."/>
            <person name="Koren S."/>
            <person name="Bechman K.B."/>
            <person name="Herman A."/>
            <person name="Abrahante J.E."/>
            <person name="Garbe J."/>
        </authorList>
    </citation>
    <scope>NUCLEOTIDE SEQUENCE</scope>
    <source>
        <strain evidence="1">Duluth1</strain>
        <tissue evidence="1">Whole animal</tissue>
    </source>
</reference>
<dbReference type="AlphaFoldDB" id="A0A9D4M8T6"/>
<gene>
    <name evidence="1" type="ORF">DPMN_036247</name>
</gene>
<sequence length="72" mass="8656">MDTCIFFKDNQDSVKLQWKKDHPPLPTNNDVTVSRMQNMIKRLRTDPYIFQKNDDLINEQRERGFIESVNKN</sequence>
<name>A0A9D4M8T6_DREPO</name>
<proteinExistence type="predicted"/>
<reference evidence="1" key="1">
    <citation type="journal article" date="2019" name="bioRxiv">
        <title>The Genome of the Zebra Mussel, Dreissena polymorpha: A Resource for Invasive Species Research.</title>
        <authorList>
            <person name="McCartney M.A."/>
            <person name="Auch B."/>
            <person name="Kono T."/>
            <person name="Mallez S."/>
            <person name="Zhang Y."/>
            <person name="Obille A."/>
            <person name="Becker A."/>
            <person name="Abrahante J.E."/>
            <person name="Garbe J."/>
            <person name="Badalamenti J.P."/>
            <person name="Herman A."/>
            <person name="Mangelson H."/>
            <person name="Liachko I."/>
            <person name="Sullivan S."/>
            <person name="Sone E.D."/>
            <person name="Koren S."/>
            <person name="Silverstein K.A.T."/>
            <person name="Beckman K.B."/>
            <person name="Gohl D.M."/>
        </authorList>
    </citation>
    <scope>NUCLEOTIDE SEQUENCE</scope>
    <source>
        <strain evidence="1">Duluth1</strain>
        <tissue evidence="1">Whole animal</tissue>
    </source>
</reference>
<keyword evidence="2" id="KW-1185">Reference proteome</keyword>
<organism evidence="1 2">
    <name type="scientific">Dreissena polymorpha</name>
    <name type="common">Zebra mussel</name>
    <name type="synonym">Mytilus polymorpha</name>
    <dbReference type="NCBI Taxonomy" id="45954"/>
    <lineage>
        <taxon>Eukaryota</taxon>
        <taxon>Metazoa</taxon>
        <taxon>Spiralia</taxon>
        <taxon>Lophotrochozoa</taxon>
        <taxon>Mollusca</taxon>
        <taxon>Bivalvia</taxon>
        <taxon>Autobranchia</taxon>
        <taxon>Heteroconchia</taxon>
        <taxon>Euheterodonta</taxon>
        <taxon>Imparidentia</taxon>
        <taxon>Neoheterodontei</taxon>
        <taxon>Myida</taxon>
        <taxon>Dreissenoidea</taxon>
        <taxon>Dreissenidae</taxon>
        <taxon>Dreissena</taxon>
    </lineage>
</organism>
<evidence type="ECO:0000313" key="1">
    <source>
        <dbReference type="EMBL" id="KAH3873022.1"/>
    </source>
</evidence>
<dbReference type="Proteomes" id="UP000828390">
    <property type="component" value="Unassembled WGS sequence"/>
</dbReference>